<dbReference type="PANTHER" id="PTHR12916">
    <property type="entry name" value="CYTOCHROME C OXIDASE POLYPEPTIDE VIC-2"/>
    <property type="match status" value="1"/>
</dbReference>
<dbReference type="InterPro" id="IPR001881">
    <property type="entry name" value="EGF-like_Ca-bd_dom"/>
</dbReference>
<dbReference type="InParanoid" id="C3ZK96"/>
<feature type="domain" description="EGF-like" evidence="8">
    <location>
        <begin position="342"/>
        <end position="380"/>
    </location>
</feature>
<evidence type="ECO:0000256" key="6">
    <source>
        <dbReference type="PROSITE-ProRule" id="PRU00076"/>
    </source>
</evidence>
<feature type="disulfide bond" evidence="6">
    <location>
        <begin position="408"/>
        <end position="417"/>
    </location>
</feature>
<protein>
    <recommendedName>
        <fullName evidence="11">Fibropellin-1-like</fullName>
    </recommendedName>
</protein>
<dbReference type="SMART" id="SM00179">
    <property type="entry name" value="EGF_CA"/>
    <property type="match status" value="3"/>
</dbReference>
<evidence type="ECO:0000259" key="8">
    <source>
        <dbReference type="PROSITE" id="PS50026"/>
    </source>
</evidence>
<evidence type="ECO:0000313" key="10">
    <source>
        <dbReference type="EMBL" id="EEN46995.1"/>
    </source>
</evidence>
<reference evidence="10" key="1">
    <citation type="journal article" date="2008" name="Nature">
        <title>The amphioxus genome and the evolution of the chordate karyotype.</title>
        <authorList>
            <consortium name="US DOE Joint Genome Institute (JGI-PGF)"/>
            <person name="Putnam N.H."/>
            <person name="Butts T."/>
            <person name="Ferrier D.E.K."/>
            <person name="Furlong R.F."/>
            <person name="Hellsten U."/>
            <person name="Kawashima T."/>
            <person name="Robinson-Rechavi M."/>
            <person name="Shoguchi E."/>
            <person name="Terry A."/>
            <person name="Yu J.-K."/>
            <person name="Benito-Gutierrez E.L."/>
            <person name="Dubchak I."/>
            <person name="Garcia-Fernandez J."/>
            <person name="Gibson-Brown J.J."/>
            <person name="Grigoriev I.V."/>
            <person name="Horton A.C."/>
            <person name="de Jong P.J."/>
            <person name="Jurka J."/>
            <person name="Kapitonov V.V."/>
            <person name="Kohara Y."/>
            <person name="Kuroki Y."/>
            <person name="Lindquist E."/>
            <person name="Lucas S."/>
            <person name="Osoegawa K."/>
            <person name="Pennacchio L.A."/>
            <person name="Salamov A.A."/>
            <person name="Satou Y."/>
            <person name="Sauka-Spengler T."/>
            <person name="Schmutz J."/>
            <person name="Shin-I T."/>
            <person name="Toyoda A."/>
            <person name="Bronner-Fraser M."/>
            <person name="Fujiyama A."/>
            <person name="Holland L.Z."/>
            <person name="Holland P.W.H."/>
            <person name="Satoh N."/>
            <person name="Rokhsar D.S."/>
        </authorList>
    </citation>
    <scope>NUCLEOTIDE SEQUENCE [LARGE SCALE GENOMIC DNA]</scope>
    <source>
        <strain evidence="10">S238N-H82</strain>
        <tissue evidence="10">Testes</tissue>
    </source>
</reference>
<comment type="caution">
    <text evidence="6">Lacks conserved residue(s) required for the propagation of feature annotation.</text>
</comment>
<dbReference type="Pfam" id="PF12661">
    <property type="entry name" value="hEGF"/>
    <property type="match status" value="1"/>
</dbReference>
<dbReference type="FunFam" id="2.10.25.10:FF:000712">
    <property type="entry name" value="Uncharacterized protein"/>
    <property type="match status" value="1"/>
</dbReference>
<dbReference type="InterPro" id="IPR000742">
    <property type="entry name" value="EGF"/>
</dbReference>
<dbReference type="PANTHER" id="PTHR12916:SF9">
    <property type="entry name" value="NEUROGENIC LOCUS NOTCH HOMOLOG PROTEIN 1-RELATED"/>
    <property type="match status" value="1"/>
</dbReference>
<evidence type="ECO:0000256" key="4">
    <source>
        <dbReference type="ARBA" id="ARBA00023157"/>
    </source>
</evidence>
<feature type="chain" id="PRO_5002936514" description="Fibropellin-1-like" evidence="7">
    <location>
        <begin position="21"/>
        <end position="446"/>
    </location>
</feature>
<dbReference type="InterPro" id="IPR016186">
    <property type="entry name" value="C-type_lectin-like/link_sf"/>
</dbReference>
<dbReference type="FunFam" id="2.10.25.10:FF:000004">
    <property type="entry name" value="Neurogenic locus notch 1"/>
    <property type="match status" value="1"/>
</dbReference>
<dbReference type="SMART" id="SM00181">
    <property type="entry name" value="EGF"/>
    <property type="match status" value="4"/>
</dbReference>
<sequence>MWTFLLLTVAVVTWPAQSQGQEYLTTLDTWGFFKVQVSGQMTNANVKATCEAAGMRYPCHSSGDGCTDWWTYDCITYDDAGVSCETHRVLSANLCGTTDSRSCQTLDDTFVNIPGWRSDDSAYGVDYETHTWALYGGNYYNKYALCTVFDGCRSSPCRNGATCQDGVNSFTCQCVPGFTGTLCEDMDDCASNPCWFGGTCVDGIRDFICVCPKGFEGEKCEIAAFSGQCYQFSPDALSHPEAQQACSTNSGHLADVKDAHQHIFIMDGMTTTTGASNWLGMKLEPVYTLKYSDGSAAQGPLQMSTAQPPAHCDLCVLLNSSNSFQAEPASCTEQHNYVCLSDIVSCEPNICQNGGNCTSCFGGSSTFCDCPDGFKGKFCEMNINECASNPCQNGGTCHDDVNSYGCSCLPGYTGDSCESDIDLCALVTCPFDWICLDLGTHFTCLA</sequence>
<dbReference type="SMART" id="SM00034">
    <property type="entry name" value="CLECT"/>
    <property type="match status" value="1"/>
</dbReference>
<dbReference type="AlphaFoldDB" id="C3ZK96"/>
<dbReference type="InterPro" id="IPR013032">
    <property type="entry name" value="EGF-like_CS"/>
</dbReference>
<dbReference type="PRINTS" id="PR00010">
    <property type="entry name" value="EGFBLOOD"/>
</dbReference>
<dbReference type="SUPFAM" id="SSF57196">
    <property type="entry name" value="EGF/Laminin"/>
    <property type="match status" value="4"/>
</dbReference>
<dbReference type="Gene3D" id="2.10.25.10">
    <property type="entry name" value="Laminin"/>
    <property type="match status" value="4"/>
</dbReference>
<dbReference type="SUPFAM" id="SSF56436">
    <property type="entry name" value="C-type lectin-like"/>
    <property type="match status" value="1"/>
</dbReference>
<dbReference type="InterPro" id="IPR016187">
    <property type="entry name" value="CTDL_fold"/>
</dbReference>
<evidence type="ECO:0000256" key="3">
    <source>
        <dbReference type="ARBA" id="ARBA00022737"/>
    </source>
</evidence>
<dbReference type="FunFam" id="3.10.100.10:FF:000107">
    <property type="entry name" value="Uncharacterized protein"/>
    <property type="match status" value="1"/>
</dbReference>
<evidence type="ECO:0000256" key="1">
    <source>
        <dbReference type="ARBA" id="ARBA00022536"/>
    </source>
</evidence>
<dbReference type="PROSITE" id="PS50026">
    <property type="entry name" value="EGF_3"/>
    <property type="match status" value="4"/>
</dbReference>
<dbReference type="PROSITE" id="PS01186">
    <property type="entry name" value="EGF_2"/>
    <property type="match status" value="4"/>
</dbReference>
<evidence type="ECO:0000256" key="2">
    <source>
        <dbReference type="ARBA" id="ARBA00022729"/>
    </source>
</evidence>
<feature type="domain" description="EGF-like" evidence="8">
    <location>
        <begin position="185"/>
        <end position="221"/>
    </location>
</feature>
<proteinExistence type="predicted"/>
<keyword evidence="4 6" id="KW-1015">Disulfide bond</keyword>
<organism>
    <name type="scientific">Branchiostoma floridae</name>
    <name type="common">Florida lancelet</name>
    <name type="synonym">Amphioxus</name>
    <dbReference type="NCBI Taxonomy" id="7739"/>
    <lineage>
        <taxon>Eukaryota</taxon>
        <taxon>Metazoa</taxon>
        <taxon>Chordata</taxon>
        <taxon>Cephalochordata</taxon>
        <taxon>Leptocardii</taxon>
        <taxon>Amphioxiformes</taxon>
        <taxon>Branchiostomatidae</taxon>
        <taxon>Branchiostoma</taxon>
    </lineage>
</organism>
<dbReference type="InterPro" id="IPR001304">
    <property type="entry name" value="C-type_lectin-like"/>
</dbReference>
<dbReference type="PROSITE" id="PS00010">
    <property type="entry name" value="ASX_HYDROXYL"/>
    <property type="match status" value="3"/>
</dbReference>
<evidence type="ECO:0008006" key="11">
    <source>
        <dbReference type="Google" id="ProtNLM"/>
    </source>
</evidence>
<dbReference type="GO" id="GO:0005509">
    <property type="term" value="F:calcium ion binding"/>
    <property type="evidence" value="ECO:0007669"/>
    <property type="project" value="InterPro"/>
</dbReference>
<dbReference type="FunFam" id="2.10.25.10:FF:000006">
    <property type="entry name" value="Versican core protein-like isoform 1"/>
    <property type="match status" value="1"/>
</dbReference>
<keyword evidence="3" id="KW-0677">Repeat</keyword>
<dbReference type="Gene3D" id="3.10.100.10">
    <property type="entry name" value="Mannose-Binding Protein A, subunit A"/>
    <property type="match status" value="1"/>
</dbReference>
<keyword evidence="2 7" id="KW-0732">Signal</keyword>
<dbReference type="Pfam" id="PF00008">
    <property type="entry name" value="EGF"/>
    <property type="match status" value="2"/>
</dbReference>
<evidence type="ECO:0000259" key="9">
    <source>
        <dbReference type="PROSITE" id="PS50041"/>
    </source>
</evidence>
<dbReference type="EMBL" id="GG666636">
    <property type="protein sequence ID" value="EEN46995.1"/>
    <property type="molecule type" value="Genomic_DNA"/>
</dbReference>
<feature type="domain" description="C-type lectin" evidence="9">
    <location>
        <begin position="225"/>
        <end position="340"/>
    </location>
</feature>
<dbReference type="CDD" id="cd00054">
    <property type="entry name" value="EGF_CA"/>
    <property type="match status" value="3"/>
</dbReference>
<accession>C3ZK96</accession>
<feature type="disulfide bond" evidence="6">
    <location>
        <begin position="174"/>
        <end position="183"/>
    </location>
</feature>
<feature type="domain" description="EGF-like" evidence="8">
    <location>
        <begin position="382"/>
        <end position="418"/>
    </location>
</feature>
<dbReference type="PROSITE" id="PS00022">
    <property type="entry name" value="EGF_1"/>
    <property type="match status" value="4"/>
</dbReference>
<dbReference type="FunFam" id="2.10.25.10:FF:000814">
    <property type="entry name" value="Sushi, von Willebrand factor type A, EGF and pentraxin domain-containing protein 1"/>
    <property type="match status" value="1"/>
</dbReference>
<evidence type="ECO:0000256" key="7">
    <source>
        <dbReference type="SAM" id="SignalP"/>
    </source>
</evidence>
<name>C3ZK96_BRAFL</name>
<dbReference type="InterPro" id="IPR018097">
    <property type="entry name" value="EGF_Ca-bd_CS"/>
</dbReference>
<feature type="disulfide bond" evidence="6">
    <location>
        <begin position="370"/>
        <end position="379"/>
    </location>
</feature>
<dbReference type="PROSITE" id="PS50041">
    <property type="entry name" value="C_TYPE_LECTIN_2"/>
    <property type="match status" value="1"/>
</dbReference>
<dbReference type="InterPro" id="IPR000152">
    <property type="entry name" value="EGF-type_Asp/Asn_hydroxyl_site"/>
</dbReference>
<keyword evidence="5" id="KW-0325">Glycoprotein</keyword>
<feature type="signal peptide" evidence="7">
    <location>
        <begin position="1"/>
        <end position="20"/>
    </location>
</feature>
<dbReference type="CDD" id="cd00037">
    <property type="entry name" value="CLECT"/>
    <property type="match status" value="1"/>
</dbReference>
<feature type="domain" description="EGF-like" evidence="8">
    <location>
        <begin position="148"/>
        <end position="184"/>
    </location>
</feature>
<evidence type="ECO:0000256" key="5">
    <source>
        <dbReference type="ARBA" id="ARBA00023180"/>
    </source>
</evidence>
<keyword evidence="1 6" id="KW-0245">EGF-like domain</keyword>
<dbReference type="eggNOG" id="KOG1217">
    <property type="taxonomic scope" value="Eukaryota"/>
</dbReference>
<dbReference type="PROSITE" id="PS01187">
    <property type="entry name" value="EGF_CA"/>
    <property type="match status" value="2"/>
</dbReference>
<feature type="disulfide bond" evidence="6">
    <location>
        <begin position="351"/>
        <end position="368"/>
    </location>
</feature>
<feature type="disulfide bond" evidence="6">
    <location>
        <begin position="211"/>
        <end position="220"/>
    </location>
</feature>
<gene>
    <name evidence="10" type="ORF">BRAFLDRAFT_69465</name>
</gene>